<comment type="caution">
    <text evidence="2">The sequence shown here is derived from an EMBL/GenBank/DDBJ whole genome shotgun (WGS) entry which is preliminary data.</text>
</comment>
<evidence type="ECO:0000256" key="1">
    <source>
        <dbReference type="SAM" id="Phobius"/>
    </source>
</evidence>
<keyword evidence="1" id="KW-0472">Membrane</keyword>
<protein>
    <submittedName>
        <fullName evidence="2">Uncharacterized protein</fullName>
    </submittedName>
</protein>
<dbReference type="AlphaFoldDB" id="A0AAE1MM29"/>
<dbReference type="Proteomes" id="UP001293593">
    <property type="component" value="Unassembled WGS sequence"/>
</dbReference>
<organism evidence="2 3">
    <name type="scientific">Acacia crassicarpa</name>
    <name type="common">northern wattle</name>
    <dbReference type="NCBI Taxonomy" id="499986"/>
    <lineage>
        <taxon>Eukaryota</taxon>
        <taxon>Viridiplantae</taxon>
        <taxon>Streptophyta</taxon>
        <taxon>Embryophyta</taxon>
        <taxon>Tracheophyta</taxon>
        <taxon>Spermatophyta</taxon>
        <taxon>Magnoliopsida</taxon>
        <taxon>eudicotyledons</taxon>
        <taxon>Gunneridae</taxon>
        <taxon>Pentapetalae</taxon>
        <taxon>rosids</taxon>
        <taxon>fabids</taxon>
        <taxon>Fabales</taxon>
        <taxon>Fabaceae</taxon>
        <taxon>Caesalpinioideae</taxon>
        <taxon>mimosoid clade</taxon>
        <taxon>Acacieae</taxon>
        <taxon>Acacia</taxon>
    </lineage>
</organism>
<keyword evidence="1" id="KW-0812">Transmembrane</keyword>
<feature type="transmembrane region" description="Helical" evidence="1">
    <location>
        <begin position="33"/>
        <end position="51"/>
    </location>
</feature>
<evidence type="ECO:0000313" key="2">
    <source>
        <dbReference type="EMBL" id="KAK4266633.1"/>
    </source>
</evidence>
<evidence type="ECO:0000313" key="3">
    <source>
        <dbReference type="Proteomes" id="UP001293593"/>
    </source>
</evidence>
<dbReference type="EMBL" id="JAWXYG010000008">
    <property type="protein sequence ID" value="KAK4266633.1"/>
    <property type="molecule type" value="Genomic_DNA"/>
</dbReference>
<keyword evidence="3" id="KW-1185">Reference proteome</keyword>
<gene>
    <name evidence="2" type="ORF">QN277_027523</name>
</gene>
<reference evidence="2" key="1">
    <citation type="submission" date="2023-10" db="EMBL/GenBank/DDBJ databases">
        <title>Chromosome-level genome of the transformable northern wattle, Acacia crassicarpa.</title>
        <authorList>
            <person name="Massaro I."/>
            <person name="Sinha N.R."/>
            <person name="Poethig S."/>
            <person name="Leichty A.R."/>
        </authorList>
    </citation>
    <scope>NUCLEOTIDE SEQUENCE</scope>
    <source>
        <strain evidence="2">Acra3RX</strain>
        <tissue evidence="2">Leaf</tissue>
    </source>
</reference>
<keyword evidence="1" id="KW-1133">Transmembrane helix</keyword>
<accession>A0AAE1MM29</accession>
<proteinExistence type="predicted"/>
<name>A0AAE1MM29_9FABA</name>
<sequence>METATKKVFPKLREGRERKQRLYSRFKYIPTHGNFELAIIINLSLLLPFLLSSSSYKTRLLALAAAPSFSRPGCFFTPLS</sequence>